<sequence length="56" mass="6137">MLDLNKKTVANLSNQELQKVTGGLCIKSTKRQCTWKIEIGKGNTDIDASRNDGMVA</sequence>
<dbReference type="EMBL" id="JBHUHY010000013">
    <property type="protein sequence ID" value="MFD2187696.1"/>
    <property type="molecule type" value="Genomic_DNA"/>
</dbReference>
<evidence type="ECO:0000313" key="1">
    <source>
        <dbReference type="EMBL" id="MFD2187696.1"/>
    </source>
</evidence>
<proteinExistence type="predicted"/>
<dbReference type="NCBIfam" id="NF038153">
    <property type="entry name" value="lant_leader_L1a"/>
    <property type="match status" value="1"/>
</dbReference>
<name>A0ABW5AYD1_9FLAO</name>
<gene>
    <name evidence="1" type="ORF">ACFSJT_12915</name>
</gene>
<dbReference type="RefSeq" id="WP_378320704.1">
    <property type="nucleotide sequence ID" value="NZ_JBHUHY010000013.1"/>
</dbReference>
<comment type="caution">
    <text evidence="1">The sequence shown here is derived from an EMBL/GenBank/DDBJ whole genome shotgun (WGS) entry which is preliminary data.</text>
</comment>
<evidence type="ECO:0000313" key="2">
    <source>
        <dbReference type="Proteomes" id="UP001597344"/>
    </source>
</evidence>
<accession>A0ABW5AYD1</accession>
<keyword evidence="2" id="KW-1185">Reference proteome</keyword>
<dbReference type="InterPro" id="IPR058238">
    <property type="entry name" value="Lant_leader_dom"/>
</dbReference>
<organism evidence="1 2">
    <name type="scientific">Aquimarina celericrescens</name>
    <dbReference type="NCBI Taxonomy" id="1964542"/>
    <lineage>
        <taxon>Bacteria</taxon>
        <taxon>Pseudomonadati</taxon>
        <taxon>Bacteroidota</taxon>
        <taxon>Flavobacteriia</taxon>
        <taxon>Flavobacteriales</taxon>
        <taxon>Flavobacteriaceae</taxon>
        <taxon>Aquimarina</taxon>
    </lineage>
</organism>
<protein>
    <submittedName>
        <fullName evidence="1">Class I lanthipeptide</fullName>
    </submittedName>
</protein>
<reference evidence="2" key="1">
    <citation type="journal article" date="2019" name="Int. J. Syst. Evol. Microbiol.">
        <title>The Global Catalogue of Microorganisms (GCM) 10K type strain sequencing project: providing services to taxonomists for standard genome sequencing and annotation.</title>
        <authorList>
            <consortium name="The Broad Institute Genomics Platform"/>
            <consortium name="The Broad Institute Genome Sequencing Center for Infectious Disease"/>
            <person name="Wu L."/>
            <person name="Ma J."/>
        </authorList>
    </citation>
    <scope>NUCLEOTIDE SEQUENCE [LARGE SCALE GENOMIC DNA]</scope>
    <source>
        <strain evidence="2">DT92</strain>
    </source>
</reference>
<dbReference type="Proteomes" id="UP001597344">
    <property type="component" value="Unassembled WGS sequence"/>
</dbReference>